<dbReference type="AlphaFoldDB" id="A0A1E8PL85"/>
<comment type="caution">
    <text evidence="2">The sequence shown here is derived from an EMBL/GenBank/DDBJ whole genome shotgun (WGS) entry which is preliminary data.</text>
</comment>
<evidence type="ECO:0000256" key="1">
    <source>
        <dbReference type="ARBA" id="ARBA00007189"/>
    </source>
</evidence>
<reference evidence="2 3" key="1">
    <citation type="submission" date="2016-10" db="EMBL/GenBank/DDBJ databases">
        <title>Updated version of Genome Assembly of Janthinobacterium lividum ERGS5:01.</title>
        <authorList>
            <person name="Kumar R."/>
            <person name="Acharya V."/>
            <person name="Singh D."/>
        </authorList>
    </citation>
    <scope>NUCLEOTIDE SEQUENCE [LARGE SCALE GENOMIC DNA]</scope>
    <source>
        <strain evidence="2 3">ERGS5:01</strain>
    </source>
</reference>
<dbReference type="Pfam" id="PF10087">
    <property type="entry name" value="DUF2325"/>
    <property type="match status" value="1"/>
</dbReference>
<protein>
    <recommendedName>
        <fullName evidence="4">DUF2325 domain-containing protein</fullName>
    </recommendedName>
</protein>
<evidence type="ECO:0000313" key="3">
    <source>
        <dbReference type="Proteomes" id="UP000092634"/>
    </source>
</evidence>
<comment type="similarity">
    <text evidence="1">Belongs to the UPF0751 family.</text>
</comment>
<proteinExistence type="inferred from homology"/>
<dbReference type="InterPro" id="IPR016772">
    <property type="entry name" value="UCP020408"/>
</dbReference>
<organism evidence="2 3">
    <name type="scientific">Janthinobacterium lividum</name>
    <dbReference type="NCBI Taxonomy" id="29581"/>
    <lineage>
        <taxon>Bacteria</taxon>
        <taxon>Pseudomonadati</taxon>
        <taxon>Pseudomonadota</taxon>
        <taxon>Betaproteobacteria</taxon>
        <taxon>Burkholderiales</taxon>
        <taxon>Oxalobacteraceae</taxon>
        <taxon>Janthinobacterium</taxon>
    </lineage>
</organism>
<dbReference type="Proteomes" id="UP000092634">
    <property type="component" value="Unassembled WGS sequence"/>
</dbReference>
<evidence type="ECO:0000313" key="2">
    <source>
        <dbReference type="EMBL" id="OFJ47111.1"/>
    </source>
</evidence>
<dbReference type="EMBL" id="MAQB02000009">
    <property type="protein sequence ID" value="OFJ47111.1"/>
    <property type="molecule type" value="Genomic_DNA"/>
</dbReference>
<gene>
    <name evidence="2" type="ORF">BA896_018210</name>
</gene>
<accession>A0A1E8PL85</accession>
<sequence length="237" mass="25942">MYGNEDLIAHEHRVLMGEYGRAQARCSAQLAAQAARIAQLESALMRARVQVVIRDTQLALARDELAELAASMPGLPTRARLARRVEWLGDRVQDLMRELLRLQWLPVPGLQADLREKAVLYVGSYFSQDTGQAMGQAMRQDMGQATGAAHMAQHAVEQAGGRFLHHAGGDAGADDAAALEAGLVAADLVICQTGCVSHDAYWRVHDHCKRTGKQCVLLDQPHTVHAIHFVRKQSLLA</sequence>
<evidence type="ECO:0008006" key="4">
    <source>
        <dbReference type="Google" id="ProtNLM"/>
    </source>
</evidence>
<name>A0A1E8PL85_9BURK</name>